<dbReference type="EMBL" id="CP095749">
    <property type="protein sequence ID" value="WEB44245.1"/>
    <property type="molecule type" value="Genomic_DNA"/>
</dbReference>
<proteinExistence type="predicted"/>
<organism evidence="1 2">
    <name type="scientific">Streptomyces yunnanensis</name>
    <dbReference type="NCBI Taxonomy" id="156453"/>
    <lineage>
        <taxon>Bacteria</taxon>
        <taxon>Bacillati</taxon>
        <taxon>Actinomycetota</taxon>
        <taxon>Actinomycetes</taxon>
        <taxon>Kitasatosporales</taxon>
        <taxon>Streptomycetaceae</taxon>
        <taxon>Streptomyces</taxon>
    </lineage>
</organism>
<dbReference type="RefSeq" id="WP_039638536.1">
    <property type="nucleotide sequence ID" value="NZ_CP095749.1"/>
</dbReference>
<accession>A0ABY8AGU5</accession>
<keyword evidence="2" id="KW-1185">Reference proteome</keyword>
<dbReference type="Proteomes" id="UP001218629">
    <property type="component" value="Chromosome"/>
</dbReference>
<name>A0ABY8AGU5_9ACTN</name>
<protein>
    <submittedName>
        <fullName evidence="1">Uncharacterized protein</fullName>
    </submittedName>
</protein>
<reference evidence="1 2" key="1">
    <citation type="submission" date="2022-03" db="EMBL/GenBank/DDBJ databases">
        <title>Streptomyces yunnanensis P86,complete genome.</title>
        <authorList>
            <person name="Chen S."/>
            <person name="Zhang Q."/>
        </authorList>
    </citation>
    <scope>NUCLEOTIDE SEQUENCE [LARGE SCALE GENOMIC DNA]</scope>
    <source>
        <strain evidence="1 2">P86</strain>
    </source>
</reference>
<gene>
    <name evidence="1" type="ORF">MOV08_36435</name>
</gene>
<evidence type="ECO:0000313" key="2">
    <source>
        <dbReference type="Proteomes" id="UP001218629"/>
    </source>
</evidence>
<sequence length="60" mass="6654">MTTGTVGRDVLTVHELIWAGDVLRPRCGDAGLEDEVVEWRRSVNCPECLRCTLPPSACLR</sequence>
<evidence type="ECO:0000313" key="1">
    <source>
        <dbReference type="EMBL" id="WEB44245.1"/>
    </source>
</evidence>